<name>A0A1Q9DRI8_SYMMI</name>
<feature type="compositionally biased region" description="Low complexity" evidence="2">
    <location>
        <begin position="595"/>
        <end position="607"/>
    </location>
</feature>
<proteinExistence type="predicted"/>
<dbReference type="AlphaFoldDB" id="A0A1Q9DRI8"/>
<comment type="caution">
    <text evidence="5">The sequence shown here is derived from an EMBL/GenBank/DDBJ whole genome shotgun (WGS) entry which is preliminary data.</text>
</comment>
<feature type="zinc finger region" description="C3H1-type" evidence="1">
    <location>
        <begin position="502"/>
        <end position="530"/>
    </location>
</feature>
<feature type="compositionally biased region" description="Low complexity" evidence="2">
    <location>
        <begin position="573"/>
        <end position="588"/>
    </location>
</feature>
<feature type="region of interest" description="Disordered" evidence="2">
    <location>
        <begin position="1"/>
        <end position="40"/>
    </location>
</feature>
<feature type="compositionally biased region" description="Basic and acidic residues" evidence="2">
    <location>
        <begin position="1"/>
        <end position="11"/>
    </location>
</feature>
<feature type="region of interest" description="Disordered" evidence="2">
    <location>
        <begin position="481"/>
        <end position="507"/>
    </location>
</feature>
<dbReference type="GO" id="GO:0008270">
    <property type="term" value="F:zinc ion binding"/>
    <property type="evidence" value="ECO:0007669"/>
    <property type="project" value="UniProtKB-KW"/>
</dbReference>
<feature type="domain" description="CCHC-type" evidence="4">
    <location>
        <begin position="538"/>
        <end position="553"/>
    </location>
</feature>
<dbReference type="InterPro" id="IPR000571">
    <property type="entry name" value="Znf_CCCH"/>
</dbReference>
<feature type="compositionally biased region" description="Basic and acidic residues" evidence="2">
    <location>
        <begin position="150"/>
        <end position="162"/>
    </location>
</feature>
<dbReference type="PROSITE" id="PS50103">
    <property type="entry name" value="ZF_C3H1"/>
    <property type="match status" value="1"/>
</dbReference>
<gene>
    <name evidence="5" type="ORF">AK812_SmicGene19841</name>
</gene>
<evidence type="ECO:0000256" key="2">
    <source>
        <dbReference type="SAM" id="MobiDB-lite"/>
    </source>
</evidence>
<dbReference type="GO" id="GO:0003676">
    <property type="term" value="F:nucleic acid binding"/>
    <property type="evidence" value="ECO:0007669"/>
    <property type="project" value="InterPro"/>
</dbReference>
<evidence type="ECO:0000259" key="4">
    <source>
        <dbReference type="PROSITE" id="PS50158"/>
    </source>
</evidence>
<reference evidence="5 6" key="1">
    <citation type="submission" date="2016-02" db="EMBL/GenBank/DDBJ databases">
        <title>Genome analysis of coral dinoflagellate symbionts highlights evolutionary adaptations to a symbiotic lifestyle.</title>
        <authorList>
            <person name="Aranda M."/>
            <person name="Li Y."/>
            <person name="Liew Y.J."/>
            <person name="Baumgarten S."/>
            <person name="Simakov O."/>
            <person name="Wilson M."/>
            <person name="Piel J."/>
            <person name="Ashoor H."/>
            <person name="Bougouffa S."/>
            <person name="Bajic V.B."/>
            <person name="Ryu T."/>
            <person name="Ravasi T."/>
            <person name="Bayer T."/>
            <person name="Micklem G."/>
            <person name="Kim H."/>
            <person name="Bhak J."/>
            <person name="Lajeunesse T.C."/>
            <person name="Voolstra C.R."/>
        </authorList>
    </citation>
    <scope>NUCLEOTIDE SEQUENCE [LARGE SCALE GENOMIC DNA]</scope>
    <source>
        <strain evidence="5 6">CCMP2467</strain>
    </source>
</reference>
<evidence type="ECO:0000256" key="1">
    <source>
        <dbReference type="PROSITE-ProRule" id="PRU00723"/>
    </source>
</evidence>
<feature type="region of interest" description="Disordered" evidence="2">
    <location>
        <begin position="548"/>
        <end position="661"/>
    </location>
</feature>
<feature type="compositionally biased region" description="Low complexity" evidence="2">
    <location>
        <begin position="618"/>
        <end position="652"/>
    </location>
</feature>
<keyword evidence="1" id="KW-0862">Zinc</keyword>
<feature type="compositionally biased region" description="Gly residues" evidence="2">
    <location>
        <begin position="85"/>
        <end position="98"/>
    </location>
</feature>
<evidence type="ECO:0000313" key="5">
    <source>
        <dbReference type="EMBL" id="OLP97793.1"/>
    </source>
</evidence>
<sequence length="1107" mass="119643">MDRPYPEREDPQVMSAQSALSGAGNGGDQSSTGSIQPEVVQEEVRKAVQIAMQQRDSRMADLQSENQELKQLLMAMIEASSTTKGAGGDQGLPEGEGPGSRMIAEPGQTGRLSTSGRGDPRTVAGDYGVPPRAPPGLPVPSRRGASDPAGQRDGEGLQDHLTHSPPMARIDGGGHADAAGKPETATGPDGQGQVGTEGKREVENGDATPTSPLDLLAQGIQQLQQLQLRKDGHEPELLKGSLDLPKLPEPYQDASAVAFLEWIYEAGQVIGSITDRASTWWASNVDLAMEAYHRFQTETPLKRLAIQVGEDSNVDGDKWSRLEKRVMALLLTSMTATIKAEVTMLRISRVKDCLFKLYTVYAPGGASERASLIKQLEYIQPQGNIVEAIASLRRWKKQLGRAAEMGISLPDGSVLLMALEGATKQITEGNKDISFKLNMAKNELGLPHKPTLSSVLTYSDHIAAELQQVIPFNKEHTAKLKAATADAGSPTSSATSPSGKGQGQKQPCKFWLTDEGCRRGTNCKYGHVFQSKEDKKARCWTCGATTHRQSECPTKFGGKRGKKDGGGNGPKGGPTSSTTSASPAVVATLNKPQPSTATSTSTASAASVTLEHPAQQVPISTTSTTLPTSTATSSSQPQQGSSGSSSAASTILFPESSSSSEVRELAEQFSAKIKRLAPIQARTDEATMDLELLLRSQGFEQHQGMALLDSGASHAYRAPRTVDETKTAKRVRAQLADGRAVYLRQNPGGTLLSEEEGGGTILPLGSLVESLGCRLEWNRRHGLRVHHPRYGLLPTKFIGNTPVLREADALQLIADMEQVEMDKLEANVTEGAIRTLSVDEAPATWLDHLEEFINKGDRACLRRMLLDEESPVKALSEQEVTSLLGVEERLLLSDDAGSHYLKALPVNRAMRKRLLRTRWVVHLYNGDEQGPEFSRAESDDVTVIRMDVKDSKSYDLRFANGAVRALMWAAARGQIEAVLGAPPRGTEHSSLLFKRMMLLWLVANSGATLNGLCAPSFTLELPTWHHFWTSSAWFSFRDELRFLKYHSVACQGNLYFLASSLEISDGLDVDEAMVPTLNYAALCHSCFILAFNSQACPGTSPPQLEAK</sequence>
<accession>A0A1Q9DRI8</accession>
<dbReference type="OrthoDB" id="436994at2759"/>
<protein>
    <recommendedName>
        <fullName evidence="7">C3H1-type domain-containing protein</fullName>
    </recommendedName>
</protein>
<evidence type="ECO:0000313" key="6">
    <source>
        <dbReference type="Proteomes" id="UP000186817"/>
    </source>
</evidence>
<evidence type="ECO:0008006" key="7">
    <source>
        <dbReference type="Google" id="ProtNLM"/>
    </source>
</evidence>
<keyword evidence="1" id="KW-0863">Zinc-finger</keyword>
<feature type="domain" description="C3H1-type" evidence="3">
    <location>
        <begin position="502"/>
        <end position="530"/>
    </location>
</feature>
<feature type="region of interest" description="Disordered" evidence="2">
    <location>
        <begin position="73"/>
        <end position="212"/>
    </location>
</feature>
<dbReference type="Proteomes" id="UP000186817">
    <property type="component" value="Unassembled WGS sequence"/>
</dbReference>
<evidence type="ECO:0000259" key="3">
    <source>
        <dbReference type="PROSITE" id="PS50103"/>
    </source>
</evidence>
<dbReference type="EMBL" id="LSRX01000421">
    <property type="protein sequence ID" value="OLP97793.1"/>
    <property type="molecule type" value="Genomic_DNA"/>
</dbReference>
<feature type="compositionally biased region" description="Low complexity" evidence="2">
    <location>
        <begin position="482"/>
        <end position="499"/>
    </location>
</feature>
<dbReference type="PROSITE" id="PS50158">
    <property type="entry name" value="ZF_CCHC"/>
    <property type="match status" value="1"/>
</dbReference>
<organism evidence="5 6">
    <name type="scientific">Symbiodinium microadriaticum</name>
    <name type="common">Dinoflagellate</name>
    <name type="synonym">Zooxanthella microadriatica</name>
    <dbReference type="NCBI Taxonomy" id="2951"/>
    <lineage>
        <taxon>Eukaryota</taxon>
        <taxon>Sar</taxon>
        <taxon>Alveolata</taxon>
        <taxon>Dinophyceae</taxon>
        <taxon>Suessiales</taxon>
        <taxon>Symbiodiniaceae</taxon>
        <taxon>Symbiodinium</taxon>
    </lineage>
</organism>
<dbReference type="InterPro" id="IPR001878">
    <property type="entry name" value="Znf_CCHC"/>
</dbReference>
<keyword evidence="6" id="KW-1185">Reference proteome</keyword>
<keyword evidence="1" id="KW-0479">Metal-binding</keyword>